<organism evidence="4 7">
    <name type="scientific">Cafeteria roenbergensis</name>
    <name type="common">Marine flagellate</name>
    <dbReference type="NCBI Taxonomy" id="33653"/>
    <lineage>
        <taxon>Eukaryota</taxon>
        <taxon>Sar</taxon>
        <taxon>Stramenopiles</taxon>
        <taxon>Bigyra</taxon>
        <taxon>Opalozoa</taxon>
        <taxon>Bicosoecida</taxon>
        <taxon>Cafeteriaceae</taxon>
        <taxon>Cafeteria</taxon>
    </lineage>
</organism>
<evidence type="ECO:0000313" key="7">
    <source>
        <dbReference type="Proteomes" id="UP000324907"/>
    </source>
</evidence>
<evidence type="ECO:0000313" key="4">
    <source>
        <dbReference type="EMBL" id="KAA0162111.1"/>
    </source>
</evidence>
<dbReference type="Proteomes" id="UP000324907">
    <property type="component" value="Unassembled WGS sequence"/>
</dbReference>
<evidence type="ECO:0000313" key="8">
    <source>
        <dbReference type="Proteomes" id="UP000325113"/>
    </source>
</evidence>
<feature type="compositionally biased region" description="Pro residues" evidence="1">
    <location>
        <begin position="48"/>
        <end position="59"/>
    </location>
</feature>
<dbReference type="Proteomes" id="UP000323011">
    <property type="component" value="Unassembled WGS sequence"/>
</dbReference>
<name>A0A5A8DDX7_CAFRO</name>
<evidence type="ECO:0000256" key="1">
    <source>
        <dbReference type="SAM" id="MobiDB-lite"/>
    </source>
</evidence>
<accession>A0A5A8DDX7</accession>
<evidence type="ECO:0000313" key="6">
    <source>
        <dbReference type="Proteomes" id="UP000323011"/>
    </source>
</evidence>
<reference evidence="6 7" key="1">
    <citation type="submission" date="2019-07" db="EMBL/GenBank/DDBJ databases">
        <title>Genomes of Cafeteria roenbergensis.</title>
        <authorList>
            <person name="Fischer M.G."/>
            <person name="Hackl T."/>
            <person name="Roman M."/>
        </authorList>
    </citation>
    <scope>NUCLEOTIDE SEQUENCE [LARGE SCALE GENOMIC DNA]</scope>
    <source>
        <strain evidence="3 6">BVI</strain>
        <strain evidence="5 8">Cflag</strain>
        <strain evidence="4 7">RCC970-E3</strain>
    </source>
</reference>
<dbReference type="Proteomes" id="UP000325113">
    <property type="component" value="Unassembled WGS sequence"/>
</dbReference>
<dbReference type="EMBL" id="VLTN01000064">
    <property type="protein sequence ID" value="KAA0147597.1"/>
    <property type="molecule type" value="Genomic_DNA"/>
</dbReference>
<keyword evidence="6" id="KW-1185">Reference proteome</keyword>
<feature type="region of interest" description="Disordered" evidence="1">
    <location>
        <begin position="32"/>
        <end position="106"/>
    </location>
</feature>
<dbReference type="EMBL" id="VLTM01000006">
    <property type="protein sequence ID" value="KAA0167086.1"/>
    <property type="molecule type" value="Genomic_DNA"/>
</dbReference>
<sequence>MKCTLLILAALAASVAAAREDDADYLSAKLTPPWVDTTDSPTIELKAPPQPPNPPPPPKDGAIWGTFYPAAPPPPPPPPPPMPFPLAAAAGGGKASGTETTGSTGAPSFLQLLAADLAANPLTRLPPGSTDGFNAHFASAQVDPAAGRSLIQAHAASLAAAASLAPRAASDKTAATSDVDGSAGLVASLAAEATLAAGEAAAAAVDRAITSASAERHHHIAAGSVAEPSRHAAHVPIASLLQSSAVSRAARHVARKRAAQRKAEAAATEQLASLGRAATARATLSQAMALPRFASAALSAYGSRRAAAAAALRSAAHSAELAAAGALRGVGEGELPSAVGVAPPEGSTAETARFAGTTASRVLQHAGRLQRFRAQSRAGASADAAADAAAGSKTGAHGKATAGASTKAGTMAGFLPYFAHNYHSNPMEYPYNPFSMVSPHNYGPTGFGATTAAGPLYANFGYFPPSSQILKGTAGPLGDPDHPGQLKAGAATPDATDNGDPLDKPPPTGAYNPMAPPFFLRGTGWPFPYYMNPNTAPPAHLNPISAAHYAGRMSNVPVWRDW</sequence>
<feature type="compositionally biased region" description="Pro residues" evidence="1">
    <location>
        <begin position="70"/>
        <end position="84"/>
    </location>
</feature>
<keyword evidence="2" id="KW-0732">Signal</keyword>
<proteinExistence type="predicted"/>
<comment type="caution">
    <text evidence="4">The sequence shown here is derived from an EMBL/GenBank/DDBJ whole genome shotgun (WGS) entry which is preliminary data.</text>
</comment>
<feature type="region of interest" description="Disordered" evidence="1">
    <location>
        <begin position="473"/>
        <end position="510"/>
    </location>
</feature>
<evidence type="ECO:0000313" key="3">
    <source>
        <dbReference type="EMBL" id="KAA0147597.1"/>
    </source>
</evidence>
<feature type="chain" id="PRO_5036136804" evidence="2">
    <location>
        <begin position="18"/>
        <end position="562"/>
    </location>
</feature>
<dbReference type="EMBL" id="VLTL01000085">
    <property type="protein sequence ID" value="KAA0162111.1"/>
    <property type="molecule type" value="Genomic_DNA"/>
</dbReference>
<evidence type="ECO:0000256" key="2">
    <source>
        <dbReference type="SAM" id="SignalP"/>
    </source>
</evidence>
<gene>
    <name evidence="4" type="ORF">FNF28_04815</name>
    <name evidence="3" type="ORF">FNF29_07244</name>
    <name evidence="5" type="ORF">FNF31_00972</name>
</gene>
<evidence type="ECO:0000313" key="5">
    <source>
        <dbReference type="EMBL" id="KAA0167086.1"/>
    </source>
</evidence>
<dbReference type="OMA" id="ERHAACA"/>
<dbReference type="AlphaFoldDB" id="A0A5A8DDX7"/>
<feature type="compositionally biased region" description="Low complexity" evidence="1">
    <location>
        <begin position="96"/>
        <end position="106"/>
    </location>
</feature>
<feature type="signal peptide" evidence="2">
    <location>
        <begin position="1"/>
        <end position="17"/>
    </location>
</feature>
<protein>
    <submittedName>
        <fullName evidence="4">Uncharacterized protein</fullName>
    </submittedName>
</protein>